<evidence type="ECO:0000256" key="4">
    <source>
        <dbReference type="ARBA" id="ARBA00022475"/>
    </source>
</evidence>
<feature type="transmembrane region" description="Helical" evidence="8">
    <location>
        <begin position="129"/>
        <end position="145"/>
    </location>
</feature>
<protein>
    <submittedName>
        <fullName evidence="10">EamA family transporter RarD</fullName>
    </submittedName>
</protein>
<dbReference type="InterPro" id="IPR000620">
    <property type="entry name" value="EamA_dom"/>
</dbReference>
<dbReference type="SUPFAM" id="SSF103481">
    <property type="entry name" value="Multidrug resistance efflux transporter EmrE"/>
    <property type="match status" value="2"/>
</dbReference>
<evidence type="ECO:0000256" key="7">
    <source>
        <dbReference type="ARBA" id="ARBA00023136"/>
    </source>
</evidence>
<keyword evidence="6 8" id="KW-1133">Transmembrane helix</keyword>
<reference evidence="10 11" key="1">
    <citation type="journal article" date="2019" name="Int. J. Syst. Evol. Microbiol.">
        <title>The Global Catalogue of Microorganisms (GCM) 10K type strain sequencing project: providing services to taxonomists for standard genome sequencing and annotation.</title>
        <authorList>
            <consortium name="The Broad Institute Genomics Platform"/>
            <consortium name="The Broad Institute Genome Sequencing Center for Infectious Disease"/>
            <person name="Wu L."/>
            <person name="Ma J."/>
        </authorList>
    </citation>
    <scope>NUCLEOTIDE SEQUENCE [LARGE SCALE GENOMIC DNA]</scope>
    <source>
        <strain evidence="10 11">JCM 15592</strain>
    </source>
</reference>
<name>A0ABN2LA47_9MICO</name>
<evidence type="ECO:0000256" key="2">
    <source>
        <dbReference type="ARBA" id="ARBA00007362"/>
    </source>
</evidence>
<comment type="caution">
    <text evidence="10">The sequence shown here is derived from an EMBL/GenBank/DDBJ whole genome shotgun (WGS) entry which is preliminary data.</text>
</comment>
<dbReference type="Proteomes" id="UP001499938">
    <property type="component" value="Unassembled WGS sequence"/>
</dbReference>
<feature type="domain" description="EamA" evidence="9">
    <location>
        <begin position="153"/>
        <end position="286"/>
    </location>
</feature>
<evidence type="ECO:0000256" key="6">
    <source>
        <dbReference type="ARBA" id="ARBA00022989"/>
    </source>
</evidence>
<evidence type="ECO:0000313" key="10">
    <source>
        <dbReference type="EMBL" id="GAA1781321.1"/>
    </source>
</evidence>
<evidence type="ECO:0000256" key="8">
    <source>
        <dbReference type="SAM" id="Phobius"/>
    </source>
</evidence>
<feature type="transmembrane region" description="Helical" evidence="8">
    <location>
        <begin position="77"/>
        <end position="98"/>
    </location>
</feature>
<accession>A0ABN2LA47</accession>
<feature type="transmembrane region" description="Helical" evidence="8">
    <location>
        <begin position="212"/>
        <end position="234"/>
    </location>
</feature>
<evidence type="ECO:0000313" key="11">
    <source>
        <dbReference type="Proteomes" id="UP001499938"/>
    </source>
</evidence>
<evidence type="ECO:0000256" key="5">
    <source>
        <dbReference type="ARBA" id="ARBA00022692"/>
    </source>
</evidence>
<keyword evidence="4" id="KW-1003">Cell membrane</keyword>
<comment type="similarity">
    <text evidence="2">Belongs to the EamA transporter family.</text>
</comment>
<organism evidence="10 11">
    <name type="scientific">Nostocoides veronense</name>
    <dbReference type="NCBI Taxonomy" id="330836"/>
    <lineage>
        <taxon>Bacteria</taxon>
        <taxon>Bacillati</taxon>
        <taxon>Actinomycetota</taxon>
        <taxon>Actinomycetes</taxon>
        <taxon>Micrococcales</taxon>
        <taxon>Intrasporangiaceae</taxon>
        <taxon>Nostocoides</taxon>
    </lineage>
</organism>
<dbReference type="EMBL" id="BAAAPO010000006">
    <property type="protein sequence ID" value="GAA1781321.1"/>
    <property type="molecule type" value="Genomic_DNA"/>
</dbReference>
<feature type="transmembrane region" description="Helical" evidence="8">
    <location>
        <begin position="36"/>
        <end position="57"/>
    </location>
</feature>
<comment type="subcellular location">
    <subcellularLocation>
        <location evidence="1">Cell membrane</location>
        <topology evidence="1">Multi-pass membrane protein</topology>
    </subcellularLocation>
</comment>
<feature type="transmembrane region" description="Helical" evidence="8">
    <location>
        <begin position="151"/>
        <end position="168"/>
    </location>
</feature>
<dbReference type="InterPro" id="IPR037185">
    <property type="entry name" value="EmrE-like"/>
</dbReference>
<dbReference type="NCBIfam" id="TIGR00688">
    <property type="entry name" value="rarD"/>
    <property type="match status" value="1"/>
</dbReference>
<feature type="transmembrane region" description="Helical" evidence="8">
    <location>
        <begin position="241"/>
        <end position="263"/>
    </location>
</feature>
<feature type="transmembrane region" description="Helical" evidence="8">
    <location>
        <begin position="269"/>
        <end position="287"/>
    </location>
</feature>
<dbReference type="RefSeq" id="WP_344080328.1">
    <property type="nucleotide sequence ID" value="NZ_BAAAPO010000006.1"/>
</dbReference>
<dbReference type="PANTHER" id="PTHR22911:SF137">
    <property type="entry name" value="SOLUTE CARRIER FAMILY 35 MEMBER G2-RELATED"/>
    <property type="match status" value="1"/>
</dbReference>
<feature type="transmembrane region" description="Helical" evidence="8">
    <location>
        <begin position="180"/>
        <end position="200"/>
    </location>
</feature>
<evidence type="ECO:0000256" key="3">
    <source>
        <dbReference type="ARBA" id="ARBA00022448"/>
    </source>
</evidence>
<proteinExistence type="inferred from homology"/>
<feature type="transmembrane region" description="Helical" evidence="8">
    <location>
        <begin position="104"/>
        <end position="122"/>
    </location>
</feature>
<dbReference type="InterPro" id="IPR004626">
    <property type="entry name" value="RarD"/>
</dbReference>
<evidence type="ECO:0000256" key="1">
    <source>
        <dbReference type="ARBA" id="ARBA00004651"/>
    </source>
</evidence>
<gene>
    <name evidence="10" type="primary">rarD</name>
    <name evidence="10" type="ORF">GCM10009811_03370</name>
</gene>
<keyword evidence="3" id="KW-0813">Transport</keyword>
<sequence>MSAADQARRGTAYGVLAYGVWGVFPLYFHALKPAGAWEILAHRIAWTMLLCLILLAVRKDWAWLRPTLADRRLSLGLVAAALLIAANWVIYVVAVLAGHTYEAALGYFLNPLVTVALGVVLLGERLRRAQWIAVGIGAAAFLYLALAGGGFPIVAISLALSFGLYGLLKKRVGVALDPWHSLFAETAILLPAAAVILLIVAERGDATFGTGAWHTTLLAMAGLVTAIPLLLFAAAAQRVPLVTMGLIQFMTPVMQLIVGVLLLNEHVTSSSWVGFGIVWIALVILSVDSLRASRRSRATITPLDPAAE</sequence>
<dbReference type="Pfam" id="PF00892">
    <property type="entry name" value="EamA"/>
    <property type="match status" value="2"/>
</dbReference>
<keyword evidence="11" id="KW-1185">Reference proteome</keyword>
<dbReference type="PANTHER" id="PTHR22911">
    <property type="entry name" value="ACYL-MALONYL CONDENSING ENZYME-RELATED"/>
    <property type="match status" value="1"/>
</dbReference>
<evidence type="ECO:0000259" key="9">
    <source>
        <dbReference type="Pfam" id="PF00892"/>
    </source>
</evidence>
<keyword evidence="7 8" id="KW-0472">Membrane</keyword>
<feature type="domain" description="EamA" evidence="9">
    <location>
        <begin position="13"/>
        <end position="143"/>
    </location>
</feature>
<feature type="transmembrane region" description="Helical" evidence="8">
    <location>
        <begin position="12"/>
        <end position="30"/>
    </location>
</feature>
<keyword evidence="5 8" id="KW-0812">Transmembrane</keyword>